<dbReference type="PANTHER" id="PTHR11845:SF13">
    <property type="entry name" value="5'-DEOXYNUCLEOTIDASE HDDC2"/>
    <property type="match status" value="1"/>
</dbReference>
<dbReference type="PANTHER" id="PTHR11845">
    <property type="entry name" value="5'-DEOXYNUCLEOTIDASE HDDC2"/>
    <property type="match status" value="1"/>
</dbReference>
<evidence type="ECO:0000256" key="3">
    <source>
        <dbReference type="ARBA" id="ARBA00001941"/>
    </source>
</evidence>
<feature type="domain" description="HD/PDEase" evidence="8">
    <location>
        <begin position="29"/>
        <end position="144"/>
    </location>
</feature>
<dbReference type="InterPro" id="IPR006674">
    <property type="entry name" value="HD_domain"/>
</dbReference>
<comment type="subunit">
    <text evidence="4">Homodimer.</text>
</comment>
<reference evidence="9 10" key="1">
    <citation type="submission" date="2015-01" db="EMBL/GenBank/DDBJ databases">
        <authorList>
            <person name="Aslett A.Martin."/>
            <person name="De Silva Nishadi"/>
        </authorList>
    </citation>
    <scope>NUCLEOTIDE SEQUENCE [LARGE SCALE GENOMIC DNA]</scope>
    <source>
        <strain evidence="9 10">R28058</strain>
    </source>
</reference>
<gene>
    <name evidence="9" type="ORF">R28058_11181</name>
</gene>
<evidence type="ECO:0000256" key="6">
    <source>
        <dbReference type="ARBA" id="ARBA00022723"/>
    </source>
</evidence>
<dbReference type="InterPro" id="IPR003607">
    <property type="entry name" value="HD/PDEase_dom"/>
</dbReference>
<evidence type="ECO:0000256" key="5">
    <source>
        <dbReference type="ARBA" id="ARBA00012964"/>
    </source>
</evidence>
<dbReference type="AlphaFoldDB" id="A0A0C7R3H8"/>
<accession>A0A0C7R3H8</accession>
<sequence>MNTATFLEILTVAEKLKCNTRHSWTSSGRHESVAEHSWRIALMALLMRDEFPEIDMDKVIRMCLIHDLGEAFTGDIPTFEKKEEDSEKEDEIFLKWIATFPSPYREEFTELLKEMNERETDEAKLYKALDNLEAVIQHNEADISTWIPLEYDLQFTYGADKVEFSPYLKKLKKEIDKRTTEKIAKKNEA</sequence>
<evidence type="ECO:0000256" key="7">
    <source>
        <dbReference type="ARBA" id="ARBA00022801"/>
    </source>
</evidence>
<dbReference type="Gene3D" id="1.10.3210.10">
    <property type="entry name" value="Hypothetical protein af1432"/>
    <property type="match status" value="1"/>
</dbReference>
<comment type="catalytic activity">
    <reaction evidence="1">
        <text>a 2'-deoxyribonucleoside 5'-phosphate + H2O = a 2'-deoxyribonucleoside + phosphate</text>
        <dbReference type="Rhea" id="RHEA:36167"/>
        <dbReference type="ChEBI" id="CHEBI:15377"/>
        <dbReference type="ChEBI" id="CHEBI:18274"/>
        <dbReference type="ChEBI" id="CHEBI:43474"/>
        <dbReference type="ChEBI" id="CHEBI:65317"/>
        <dbReference type="EC" id="3.1.3.89"/>
    </reaction>
</comment>
<comment type="cofactor">
    <cofactor evidence="3">
        <name>Co(2+)</name>
        <dbReference type="ChEBI" id="CHEBI:48828"/>
    </cofactor>
</comment>
<evidence type="ECO:0000313" key="9">
    <source>
        <dbReference type="EMBL" id="CEQ03385.1"/>
    </source>
</evidence>
<dbReference type="GO" id="GO:0046872">
    <property type="term" value="F:metal ion binding"/>
    <property type="evidence" value="ECO:0007669"/>
    <property type="project" value="UniProtKB-KW"/>
</dbReference>
<dbReference type="RefSeq" id="WP_055341734.1">
    <property type="nucleotide sequence ID" value="NZ_CEKZ01000003.1"/>
</dbReference>
<dbReference type="GO" id="GO:0002953">
    <property type="term" value="F:5'-deoxynucleotidase activity"/>
    <property type="evidence" value="ECO:0007669"/>
    <property type="project" value="UniProtKB-EC"/>
</dbReference>
<evidence type="ECO:0000259" key="8">
    <source>
        <dbReference type="SMART" id="SM00471"/>
    </source>
</evidence>
<dbReference type="Pfam" id="PF13023">
    <property type="entry name" value="HD_3"/>
    <property type="match status" value="1"/>
</dbReference>
<evidence type="ECO:0000256" key="2">
    <source>
        <dbReference type="ARBA" id="ARBA00001936"/>
    </source>
</evidence>
<dbReference type="Proteomes" id="UP000049127">
    <property type="component" value="Unassembled WGS sequence"/>
</dbReference>
<dbReference type="OrthoDB" id="9796032at2"/>
<dbReference type="GO" id="GO:0005737">
    <property type="term" value="C:cytoplasm"/>
    <property type="evidence" value="ECO:0007669"/>
    <property type="project" value="TreeGrafter"/>
</dbReference>
<evidence type="ECO:0000313" key="10">
    <source>
        <dbReference type="Proteomes" id="UP000049127"/>
    </source>
</evidence>
<comment type="cofactor">
    <cofactor evidence="2">
        <name>Mn(2+)</name>
        <dbReference type="ChEBI" id="CHEBI:29035"/>
    </cofactor>
</comment>
<name>A0A0C7R3H8_PARSO</name>
<proteinExistence type="predicted"/>
<dbReference type="SMART" id="SM00471">
    <property type="entry name" value="HDc"/>
    <property type="match status" value="1"/>
</dbReference>
<dbReference type="EMBL" id="CEKZ01000003">
    <property type="protein sequence ID" value="CEQ03385.1"/>
    <property type="molecule type" value="Genomic_DNA"/>
</dbReference>
<dbReference type="EC" id="3.1.3.89" evidence="5"/>
<organism evidence="9 10">
    <name type="scientific">Paraclostridium sordellii</name>
    <name type="common">Clostridium sordellii</name>
    <dbReference type="NCBI Taxonomy" id="1505"/>
    <lineage>
        <taxon>Bacteria</taxon>
        <taxon>Bacillati</taxon>
        <taxon>Bacillota</taxon>
        <taxon>Clostridia</taxon>
        <taxon>Peptostreptococcales</taxon>
        <taxon>Peptostreptococcaceae</taxon>
        <taxon>Paraclostridium</taxon>
    </lineage>
</organism>
<dbReference type="InterPro" id="IPR039356">
    <property type="entry name" value="YfbR/HDDC2"/>
</dbReference>
<keyword evidence="7 9" id="KW-0378">Hydrolase</keyword>
<keyword evidence="6" id="KW-0479">Metal-binding</keyword>
<evidence type="ECO:0000256" key="1">
    <source>
        <dbReference type="ARBA" id="ARBA00001638"/>
    </source>
</evidence>
<dbReference type="SUPFAM" id="SSF109604">
    <property type="entry name" value="HD-domain/PDEase-like"/>
    <property type="match status" value="1"/>
</dbReference>
<evidence type="ECO:0000256" key="4">
    <source>
        <dbReference type="ARBA" id="ARBA00011738"/>
    </source>
</evidence>
<protein>
    <recommendedName>
        <fullName evidence="5">5'-deoxynucleotidase</fullName>
        <ecNumber evidence="5">3.1.3.89</ecNumber>
    </recommendedName>
</protein>